<keyword evidence="8" id="KW-0732">Signal</keyword>
<sequence>MTIKKILLMTSLCGVSISSFALDLVEAYDRAKKNDPAWQANIYQFEADKLNLGLATGNLLPTVTVTGNITRNHQTTKRGDFGDLGGIEGSEEFSNALISNTSTQKQIALNARQPLFRVDAWEGYKQVKTSVLLSEITLKLQKQEHVLNVAQAYFDVLRQQSLTAAYLQEEKALLEQLNMMNAKLKEGLVARSDVSEADAQYQNARANRIGGQVQLMVAQEKLSQFIGQYQNEKLAVLPDDFQFQKPYPEQLDAWLNLAQTQNLSIQQAQLQQQYADDARRVEKAAIYPQIDAVASYGYTKQTPETLISNDGKFDQIGVEMNWNIFNGGRTRSSIRKAQMELNKAQFQLDSAKRNASVEVKQSFMQVQTDQAKLQARKAAMTSADLVSRSSRASYNEGLKTMVDVLLAQRNAFNARQDYLNAQYDYILNVLKLKASVGQLNESDLMELNRWLVYKPN</sequence>
<dbReference type="NCBIfam" id="TIGR01844">
    <property type="entry name" value="type_I_sec_TolC"/>
    <property type="match status" value="1"/>
</dbReference>
<keyword evidence="7" id="KW-0998">Cell outer membrane</keyword>
<evidence type="ECO:0000313" key="10">
    <source>
        <dbReference type="Proteomes" id="UP000269001"/>
    </source>
</evidence>
<comment type="similarity">
    <text evidence="2">Belongs to the outer membrane factor (OMF) (TC 1.B.17) family.</text>
</comment>
<evidence type="ECO:0000256" key="8">
    <source>
        <dbReference type="SAM" id="SignalP"/>
    </source>
</evidence>
<dbReference type="OrthoDB" id="9813458at2"/>
<evidence type="ECO:0000256" key="5">
    <source>
        <dbReference type="ARBA" id="ARBA00022692"/>
    </source>
</evidence>
<comment type="caution">
    <text evidence="9">The sequence shown here is derived from an EMBL/GenBank/DDBJ whole genome shotgun (WGS) entry which is preliminary data.</text>
</comment>
<dbReference type="PANTHER" id="PTHR30026:SF20">
    <property type="entry name" value="OUTER MEMBRANE PROTEIN TOLC"/>
    <property type="match status" value="1"/>
</dbReference>
<keyword evidence="6" id="KW-0472">Membrane</keyword>
<keyword evidence="10" id="KW-1185">Reference proteome</keyword>
<dbReference type="InterPro" id="IPR051906">
    <property type="entry name" value="TolC-like"/>
</dbReference>
<feature type="chain" id="PRO_5017254734" evidence="8">
    <location>
        <begin position="22"/>
        <end position="456"/>
    </location>
</feature>
<keyword evidence="4" id="KW-1134">Transmembrane beta strand</keyword>
<evidence type="ECO:0000256" key="4">
    <source>
        <dbReference type="ARBA" id="ARBA00022452"/>
    </source>
</evidence>
<reference evidence="9 10" key="1">
    <citation type="submission" date="2018-09" db="EMBL/GenBank/DDBJ databases">
        <title>The draft genome of Acinetobacter spp. strains.</title>
        <authorList>
            <person name="Qin J."/>
            <person name="Feng Y."/>
            <person name="Zong Z."/>
        </authorList>
    </citation>
    <scope>NUCLEOTIDE SEQUENCE [LARGE SCALE GENOMIC DNA]</scope>
    <source>
        <strain evidence="9 10">WCHAc060096</strain>
    </source>
</reference>
<dbReference type="Gene3D" id="1.20.1600.10">
    <property type="entry name" value="Outer membrane efflux proteins (OEP)"/>
    <property type="match status" value="1"/>
</dbReference>
<dbReference type="EMBL" id="RAXU01000014">
    <property type="protein sequence ID" value="RKG32548.1"/>
    <property type="molecule type" value="Genomic_DNA"/>
</dbReference>
<dbReference type="Pfam" id="PF02321">
    <property type="entry name" value="OEP"/>
    <property type="match status" value="2"/>
</dbReference>
<evidence type="ECO:0000256" key="3">
    <source>
        <dbReference type="ARBA" id="ARBA00022448"/>
    </source>
</evidence>
<dbReference type="GO" id="GO:1990281">
    <property type="term" value="C:efflux pump complex"/>
    <property type="evidence" value="ECO:0007669"/>
    <property type="project" value="TreeGrafter"/>
</dbReference>
<dbReference type="InterPro" id="IPR003423">
    <property type="entry name" value="OMP_efflux"/>
</dbReference>
<dbReference type="Proteomes" id="UP000269001">
    <property type="component" value="Unassembled WGS sequence"/>
</dbReference>
<dbReference type="SUPFAM" id="SSF56954">
    <property type="entry name" value="Outer membrane efflux proteins (OEP)"/>
    <property type="match status" value="1"/>
</dbReference>
<evidence type="ECO:0000256" key="2">
    <source>
        <dbReference type="ARBA" id="ARBA00007613"/>
    </source>
</evidence>
<name>A0A3A8EEP3_9GAMM</name>
<proteinExistence type="inferred from homology"/>
<dbReference type="AlphaFoldDB" id="A0A3A8EEP3"/>
<dbReference type="PANTHER" id="PTHR30026">
    <property type="entry name" value="OUTER MEMBRANE PROTEIN TOLC"/>
    <property type="match status" value="1"/>
</dbReference>
<evidence type="ECO:0000256" key="1">
    <source>
        <dbReference type="ARBA" id="ARBA00004442"/>
    </source>
</evidence>
<dbReference type="GO" id="GO:0015288">
    <property type="term" value="F:porin activity"/>
    <property type="evidence" value="ECO:0007669"/>
    <property type="project" value="TreeGrafter"/>
</dbReference>
<gene>
    <name evidence="9" type="ORF">D7V21_11570</name>
</gene>
<keyword evidence="3" id="KW-0813">Transport</keyword>
<protein>
    <submittedName>
        <fullName evidence="9">RND transporter</fullName>
    </submittedName>
</protein>
<organism evidence="9 10">
    <name type="scientific">Acinetobacter guerrae</name>
    <dbReference type="NCBI Taxonomy" id="1843371"/>
    <lineage>
        <taxon>Bacteria</taxon>
        <taxon>Pseudomonadati</taxon>
        <taxon>Pseudomonadota</taxon>
        <taxon>Gammaproteobacteria</taxon>
        <taxon>Moraxellales</taxon>
        <taxon>Moraxellaceae</taxon>
        <taxon>Acinetobacter</taxon>
    </lineage>
</organism>
<evidence type="ECO:0000256" key="7">
    <source>
        <dbReference type="ARBA" id="ARBA00023237"/>
    </source>
</evidence>
<feature type="signal peptide" evidence="8">
    <location>
        <begin position="1"/>
        <end position="21"/>
    </location>
</feature>
<dbReference type="GO" id="GO:0015562">
    <property type="term" value="F:efflux transmembrane transporter activity"/>
    <property type="evidence" value="ECO:0007669"/>
    <property type="project" value="InterPro"/>
</dbReference>
<keyword evidence="5" id="KW-0812">Transmembrane</keyword>
<comment type="subcellular location">
    <subcellularLocation>
        <location evidence="1">Cell outer membrane</location>
    </subcellularLocation>
</comment>
<dbReference type="InterPro" id="IPR010130">
    <property type="entry name" value="T1SS_OMP_TolC"/>
</dbReference>
<accession>A0A3A8EEP3</accession>
<evidence type="ECO:0000313" key="9">
    <source>
        <dbReference type="EMBL" id="RKG32548.1"/>
    </source>
</evidence>
<dbReference type="GO" id="GO:0009279">
    <property type="term" value="C:cell outer membrane"/>
    <property type="evidence" value="ECO:0007669"/>
    <property type="project" value="UniProtKB-SubCell"/>
</dbReference>
<evidence type="ECO:0000256" key="6">
    <source>
        <dbReference type="ARBA" id="ARBA00023136"/>
    </source>
</evidence>